<gene>
    <name evidence="2" type="ORF">F53441_12584</name>
</gene>
<proteinExistence type="predicted"/>
<organism evidence="2 3">
    <name type="scientific">Fusarium austroafricanum</name>
    <dbReference type="NCBI Taxonomy" id="2364996"/>
    <lineage>
        <taxon>Eukaryota</taxon>
        <taxon>Fungi</taxon>
        <taxon>Dikarya</taxon>
        <taxon>Ascomycota</taxon>
        <taxon>Pezizomycotina</taxon>
        <taxon>Sordariomycetes</taxon>
        <taxon>Hypocreomycetidae</taxon>
        <taxon>Hypocreales</taxon>
        <taxon>Nectriaceae</taxon>
        <taxon>Fusarium</taxon>
        <taxon>Fusarium concolor species complex</taxon>
    </lineage>
</organism>
<dbReference type="OrthoDB" id="4364105at2759"/>
<reference evidence="2" key="1">
    <citation type="submission" date="2020-01" db="EMBL/GenBank/DDBJ databases">
        <title>Identification and distribution of gene clusters putatively required for synthesis of sphingolipid metabolism inhibitors in phylogenetically diverse species of the filamentous fungus Fusarium.</title>
        <authorList>
            <person name="Kim H.-S."/>
            <person name="Busman M."/>
            <person name="Brown D.W."/>
            <person name="Divon H."/>
            <person name="Uhlig S."/>
            <person name="Proctor R.H."/>
        </authorList>
    </citation>
    <scope>NUCLEOTIDE SEQUENCE</scope>
    <source>
        <strain evidence="2">NRRL 53441</strain>
    </source>
</reference>
<protein>
    <submittedName>
        <fullName evidence="2">Uncharacterized protein</fullName>
    </submittedName>
</protein>
<dbReference type="AlphaFoldDB" id="A0A8H4JUW2"/>
<comment type="caution">
    <text evidence="2">The sequence shown here is derived from an EMBL/GenBank/DDBJ whole genome shotgun (WGS) entry which is preliminary data.</text>
</comment>
<accession>A0A8H4JUW2</accession>
<evidence type="ECO:0000256" key="1">
    <source>
        <dbReference type="SAM" id="MobiDB-lite"/>
    </source>
</evidence>
<evidence type="ECO:0000313" key="2">
    <source>
        <dbReference type="EMBL" id="KAF4439477.1"/>
    </source>
</evidence>
<name>A0A8H4JUW2_9HYPO</name>
<evidence type="ECO:0000313" key="3">
    <source>
        <dbReference type="Proteomes" id="UP000605986"/>
    </source>
</evidence>
<dbReference type="EMBL" id="JAADJG010000689">
    <property type="protein sequence ID" value="KAF4439477.1"/>
    <property type="molecule type" value="Genomic_DNA"/>
</dbReference>
<feature type="region of interest" description="Disordered" evidence="1">
    <location>
        <begin position="163"/>
        <end position="197"/>
    </location>
</feature>
<feature type="region of interest" description="Disordered" evidence="1">
    <location>
        <begin position="59"/>
        <end position="120"/>
    </location>
</feature>
<dbReference type="Proteomes" id="UP000605986">
    <property type="component" value="Unassembled WGS sequence"/>
</dbReference>
<feature type="compositionally biased region" description="Basic and acidic residues" evidence="1">
    <location>
        <begin position="188"/>
        <end position="197"/>
    </location>
</feature>
<sequence length="197" mass="20953">MSTPSTTSTTPTDIRVALTTAYKEPRSCETNFKPTSAAWSSDGSSAIVSVMVLEQVSSCYPSGRDDSSDEGYLSFSPACPQRAGGEDPVQLTFPVATASDDKTATATELETQPYESGYPPNGTLMVHQAWAVTWEASDRTNLSPQPPTLTSGECGVARLLLRADLAEPKEDEATEGTRSSSGCSSASDYERKYGREG</sequence>
<keyword evidence="3" id="KW-1185">Reference proteome</keyword>